<keyword evidence="2" id="KW-0963">Cytoplasm</keyword>
<comment type="similarity">
    <text evidence="5">Belongs to the Rap family.</text>
</comment>
<accession>A0A2N7QBW0</accession>
<dbReference type="PANTHER" id="PTHR46630">
    <property type="entry name" value="TETRATRICOPEPTIDE REPEAT PROTEIN 29"/>
    <property type="match status" value="1"/>
</dbReference>
<dbReference type="Proteomes" id="UP000235619">
    <property type="component" value="Unassembled WGS sequence"/>
</dbReference>
<evidence type="ECO:0000256" key="2">
    <source>
        <dbReference type="ARBA" id="ARBA00022490"/>
    </source>
</evidence>
<organism evidence="7 8">
    <name type="scientific">Thermodesulfobacterium geofontis</name>
    <dbReference type="NCBI Taxonomy" id="1295609"/>
    <lineage>
        <taxon>Bacteria</taxon>
        <taxon>Pseudomonadati</taxon>
        <taxon>Thermodesulfobacteriota</taxon>
        <taxon>Thermodesulfobacteria</taxon>
        <taxon>Thermodesulfobacteriales</taxon>
        <taxon>Thermodesulfobacteriaceae</taxon>
        <taxon>Thermodesulfobacterium</taxon>
    </lineage>
</organism>
<reference evidence="7 8" key="1">
    <citation type="submission" date="2018-01" db="EMBL/GenBank/DDBJ databases">
        <title>Metagenomic assembled genomes from two thermal pools in the Uzon Caldera, Kamchatka, Russia.</title>
        <authorList>
            <person name="Wilkins L."/>
            <person name="Ettinger C."/>
        </authorList>
    </citation>
    <scope>NUCLEOTIDE SEQUENCE [LARGE SCALE GENOMIC DNA]</scope>
    <source>
        <strain evidence="7">ARK-04</strain>
    </source>
</reference>
<sequence length="198" mass="22932">MDKTILKNEAFLNLASVLESLKPAYELCIKAYQQWKEGRILDTIQFLEEALQIFQKNNAYKEIANILDFLGDLYSMRGNFEKALKAYKACLDICEDFEDEFSTAIVAEKIVHLYREKKDYEKMLPYLYRILEIAEKYRDAHRAARAMGGIGDVYSNKKDYQTAKEAYEIALKIYRGLGAKELAEIVEGALKDLDQKLK</sequence>
<comment type="subcellular location">
    <subcellularLocation>
        <location evidence="1">Cytoplasm</location>
    </subcellularLocation>
</comment>
<evidence type="ECO:0000256" key="5">
    <source>
        <dbReference type="ARBA" id="ARBA00038253"/>
    </source>
</evidence>
<gene>
    <name evidence="7" type="ORF">C0169_04980</name>
</gene>
<dbReference type="InterPro" id="IPR019734">
    <property type="entry name" value="TPR_rpt"/>
</dbReference>
<dbReference type="GO" id="GO:0005737">
    <property type="term" value="C:cytoplasm"/>
    <property type="evidence" value="ECO:0007669"/>
    <property type="project" value="UniProtKB-SubCell"/>
</dbReference>
<keyword evidence="3" id="KW-0677">Repeat</keyword>
<dbReference type="PANTHER" id="PTHR46630:SF1">
    <property type="entry name" value="TETRATRICOPEPTIDE REPEAT PROTEIN 29"/>
    <property type="match status" value="1"/>
</dbReference>
<dbReference type="Gene3D" id="1.25.40.10">
    <property type="entry name" value="Tetratricopeptide repeat domain"/>
    <property type="match status" value="1"/>
</dbReference>
<evidence type="ECO:0000313" key="7">
    <source>
        <dbReference type="EMBL" id="PMP95951.1"/>
    </source>
</evidence>
<comment type="caution">
    <text evidence="7">The sequence shown here is derived from an EMBL/GenBank/DDBJ whole genome shotgun (WGS) entry which is preliminary data.</text>
</comment>
<dbReference type="EMBL" id="PNJD01000303">
    <property type="protein sequence ID" value="PMP95951.1"/>
    <property type="molecule type" value="Genomic_DNA"/>
</dbReference>
<feature type="repeat" description="TPR" evidence="6">
    <location>
        <begin position="64"/>
        <end position="97"/>
    </location>
</feature>
<evidence type="ECO:0000256" key="3">
    <source>
        <dbReference type="ARBA" id="ARBA00022737"/>
    </source>
</evidence>
<keyword evidence="4 6" id="KW-0802">TPR repeat</keyword>
<evidence type="ECO:0000256" key="1">
    <source>
        <dbReference type="ARBA" id="ARBA00004496"/>
    </source>
</evidence>
<name>A0A2N7QBW0_9BACT</name>
<dbReference type="InterPro" id="IPR051476">
    <property type="entry name" value="Bac_ResReg_Asp_Phosphatase"/>
</dbReference>
<evidence type="ECO:0000256" key="4">
    <source>
        <dbReference type="ARBA" id="ARBA00022803"/>
    </source>
</evidence>
<evidence type="ECO:0000256" key="6">
    <source>
        <dbReference type="PROSITE-ProRule" id="PRU00339"/>
    </source>
</evidence>
<dbReference type="AlphaFoldDB" id="A0A2N7QBW0"/>
<evidence type="ECO:0000313" key="8">
    <source>
        <dbReference type="Proteomes" id="UP000235619"/>
    </source>
</evidence>
<dbReference type="SUPFAM" id="SSF48452">
    <property type="entry name" value="TPR-like"/>
    <property type="match status" value="1"/>
</dbReference>
<proteinExistence type="inferred from homology"/>
<dbReference type="Pfam" id="PF13424">
    <property type="entry name" value="TPR_12"/>
    <property type="match status" value="2"/>
</dbReference>
<dbReference type="InterPro" id="IPR011990">
    <property type="entry name" value="TPR-like_helical_dom_sf"/>
</dbReference>
<dbReference type="SMART" id="SM00028">
    <property type="entry name" value="TPR"/>
    <property type="match status" value="4"/>
</dbReference>
<dbReference type="PROSITE" id="PS50005">
    <property type="entry name" value="TPR"/>
    <property type="match status" value="1"/>
</dbReference>
<protein>
    <submittedName>
        <fullName evidence="7">Tetratricopeptide repeat-containing protein</fullName>
    </submittedName>
</protein>